<dbReference type="InterPro" id="IPR016901">
    <property type="entry name" value="APC10/Doc1"/>
</dbReference>
<proteinExistence type="inferred from homology"/>
<evidence type="ECO:0000256" key="3">
    <source>
        <dbReference type="ARBA" id="ARBA00022776"/>
    </source>
</evidence>
<dbReference type="PANTHER" id="PTHR12936">
    <property type="entry name" value="ANAPHASE-PROMOTING COMPLEX 10"/>
    <property type="match status" value="1"/>
</dbReference>
<dbReference type="GO" id="GO:0031145">
    <property type="term" value="P:anaphase-promoting complex-dependent catabolic process"/>
    <property type="evidence" value="ECO:0007669"/>
    <property type="project" value="InterPro"/>
</dbReference>
<evidence type="ECO:0000313" key="8">
    <source>
        <dbReference type="EMBL" id="KFH42376.1"/>
    </source>
</evidence>
<dbReference type="CDD" id="cd08366">
    <property type="entry name" value="APC10"/>
    <property type="match status" value="1"/>
</dbReference>
<dbReference type="Pfam" id="PF03256">
    <property type="entry name" value="ANAPC10"/>
    <property type="match status" value="1"/>
</dbReference>
<sequence>MFSAQLHLGPRPARRGANSISRRVPLQELPITPSGTLVSHRSSTFRPLPSRDKENVHAFYLANRSRHGYLISRLEAIARRITRAHRVQHRTLQSLGRLAPRPLQHHYRRRRRRRNADQTAVMPHTRLSMPEISDDSDSEPDLSILELTRARAGELARRTMQQRYDMHGQSEAEDTSIEEDLVDEDGAVGIEEDVGEDEEEEEDGEHEEGEEGEEEEEEALQEVLADPAALGLKEISNLGRFTVSSHKQGNGVEQLRSDDLNLYWQSDGPQPHKLTVYFVKRVGIRELRFYVNYAEDESYTPTNIVFKSGTSENNLIEFAHLELHCPVGWQRVPLAGAGGGPDGNTLVSYVLQIQILENHQNGKDTHLRGIKIYAFDVDSSGAGQAQGGGEASTNNPVEEMVEMMGGGGGRGSSGSHAVAVGDDGHDGEEGVRLSGLARKLAEAGMDSAGEAEAAGFTVPDFMRDPEIR</sequence>
<dbReference type="InterPro" id="IPR008979">
    <property type="entry name" value="Galactose-bd-like_sf"/>
</dbReference>
<dbReference type="PROSITE" id="PS51284">
    <property type="entry name" value="DOC"/>
    <property type="match status" value="1"/>
</dbReference>
<dbReference type="STRING" id="857340.A0A086SZ44"/>
<feature type="region of interest" description="Disordered" evidence="6">
    <location>
        <begin position="163"/>
        <end position="221"/>
    </location>
</feature>
<gene>
    <name evidence="8" type="ORF">ACRE_069090</name>
</gene>
<dbReference type="SUPFAM" id="SSF49785">
    <property type="entry name" value="Galactose-binding domain-like"/>
    <property type="match status" value="1"/>
</dbReference>
<name>A0A086SZ44_HAPC1</name>
<dbReference type="SMART" id="SM01337">
    <property type="entry name" value="APC10"/>
    <property type="match status" value="1"/>
</dbReference>
<feature type="compositionally biased region" description="Acidic residues" evidence="6">
    <location>
        <begin position="171"/>
        <end position="220"/>
    </location>
</feature>
<keyword evidence="5" id="KW-0131">Cell cycle</keyword>
<feature type="region of interest" description="Disordered" evidence="6">
    <location>
        <begin position="1"/>
        <end position="22"/>
    </location>
</feature>
<dbReference type="InterPro" id="IPR004939">
    <property type="entry name" value="APC_su10/DOC_dom"/>
</dbReference>
<dbReference type="GO" id="GO:0005680">
    <property type="term" value="C:anaphase-promoting complex"/>
    <property type="evidence" value="ECO:0007669"/>
    <property type="project" value="InterPro"/>
</dbReference>
<evidence type="ECO:0000313" key="9">
    <source>
        <dbReference type="Proteomes" id="UP000029964"/>
    </source>
</evidence>
<dbReference type="EMBL" id="JPKY01000096">
    <property type="protein sequence ID" value="KFH42376.1"/>
    <property type="molecule type" value="Genomic_DNA"/>
</dbReference>
<reference evidence="9" key="1">
    <citation type="journal article" date="2014" name="Genome Announc.">
        <title>Genome sequence and annotation of Acremonium chrysogenum, producer of the beta-lactam antibiotic cephalosporin C.</title>
        <authorList>
            <person name="Terfehr D."/>
            <person name="Dahlmann T.A."/>
            <person name="Specht T."/>
            <person name="Zadra I."/>
            <person name="Kuernsteiner H."/>
            <person name="Kueck U."/>
        </authorList>
    </citation>
    <scope>NUCLEOTIDE SEQUENCE [LARGE SCALE GENOMIC DNA]</scope>
    <source>
        <strain evidence="9">ATCC 11550 / CBS 779.69 / DSM 880 / IAM 14645 / JCM 23072 / IMI 49137</strain>
    </source>
</reference>
<evidence type="ECO:0000259" key="7">
    <source>
        <dbReference type="PROSITE" id="PS51284"/>
    </source>
</evidence>
<evidence type="ECO:0000256" key="1">
    <source>
        <dbReference type="ARBA" id="ARBA00006762"/>
    </source>
</evidence>
<dbReference type="GO" id="GO:0070979">
    <property type="term" value="P:protein K11-linked ubiquitination"/>
    <property type="evidence" value="ECO:0007669"/>
    <property type="project" value="TreeGrafter"/>
</dbReference>
<keyword evidence="4" id="KW-0833">Ubl conjugation pathway</keyword>
<dbReference type="AlphaFoldDB" id="A0A086SZ44"/>
<keyword evidence="3" id="KW-0498">Mitosis</keyword>
<keyword evidence="2" id="KW-0132">Cell division</keyword>
<accession>A0A086SZ44</accession>
<dbReference type="Proteomes" id="UP000029964">
    <property type="component" value="Unassembled WGS sequence"/>
</dbReference>
<dbReference type="PANTHER" id="PTHR12936:SF0">
    <property type="entry name" value="ANAPHASE-PROMOTING COMPLEX SUBUNIT 10"/>
    <property type="match status" value="1"/>
</dbReference>
<feature type="domain" description="DOC" evidence="7">
    <location>
        <begin position="211"/>
        <end position="399"/>
    </location>
</feature>
<dbReference type="HOGENOM" id="CLU_039415_7_0_1"/>
<dbReference type="Gene3D" id="2.60.120.260">
    <property type="entry name" value="Galactose-binding domain-like"/>
    <property type="match status" value="1"/>
</dbReference>
<keyword evidence="9" id="KW-1185">Reference proteome</keyword>
<evidence type="ECO:0000256" key="2">
    <source>
        <dbReference type="ARBA" id="ARBA00022618"/>
    </source>
</evidence>
<evidence type="ECO:0000256" key="5">
    <source>
        <dbReference type="ARBA" id="ARBA00023306"/>
    </source>
</evidence>
<organism evidence="8 9">
    <name type="scientific">Hapsidospora chrysogenum (strain ATCC 11550 / CBS 779.69 / DSM 880 / IAM 14645 / JCM 23072 / IMI 49137)</name>
    <name type="common">Acremonium chrysogenum</name>
    <dbReference type="NCBI Taxonomy" id="857340"/>
    <lineage>
        <taxon>Eukaryota</taxon>
        <taxon>Fungi</taxon>
        <taxon>Dikarya</taxon>
        <taxon>Ascomycota</taxon>
        <taxon>Pezizomycotina</taxon>
        <taxon>Sordariomycetes</taxon>
        <taxon>Hypocreomycetidae</taxon>
        <taxon>Hypocreales</taxon>
        <taxon>Bionectriaceae</taxon>
        <taxon>Hapsidospora</taxon>
    </lineage>
</organism>
<dbReference type="GO" id="GO:0051301">
    <property type="term" value="P:cell division"/>
    <property type="evidence" value="ECO:0007669"/>
    <property type="project" value="UniProtKB-KW"/>
</dbReference>
<feature type="region of interest" description="Disordered" evidence="6">
    <location>
        <begin position="104"/>
        <end position="142"/>
    </location>
</feature>
<dbReference type="OrthoDB" id="24948at2759"/>
<comment type="caution">
    <text evidence="8">The sequence shown here is derived from an EMBL/GenBank/DDBJ whole genome shotgun (WGS) entry which is preliminary data.</text>
</comment>
<protein>
    <submittedName>
        <fullName evidence="8">Anaphase-promoting complex subunit-like protein</fullName>
    </submittedName>
</protein>
<evidence type="ECO:0000256" key="4">
    <source>
        <dbReference type="ARBA" id="ARBA00022786"/>
    </source>
</evidence>
<feature type="compositionally biased region" description="Basic residues" evidence="6">
    <location>
        <begin position="104"/>
        <end position="114"/>
    </location>
</feature>
<comment type="similarity">
    <text evidence="1">Belongs to the APC10 family.</text>
</comment>
<evidence type="ECO:0000256" key="6">
    <source>
        <dbReference type="SAM" id="MobiDB-lite"/>
    </source>
</evidence>